<protein>
    <submittedName>
        <fullName evidence="1">Uncharacterized protein</fullName>
    </submittedName>
</protein>
<evidence type="ECO:0000313" key="1">
    <source>
        <dbReference type="EMBL" id="CAH0994585.1"/>
    </source>
</evidence>
<sequence>MRNLLLMFCLLFFVIEINAQSSAVLKRKLAECNQTNQQLKYENSNLHDYQKKLITIVSNIRDSLNFEITANKNMIQYLQKTSVDSKRTHEDNDLNHIKIQKLTTELSTAERKNAALIYENELLSSPNIARIYNATLEEVKAKFMEKMESKKLDFKFEKKEENSYKINKIFDGDNEIWWITDKKTVIELEMTLKFQTHRFDRNRTVMTVNTHILEKSRGINKTLNQETDFDKIQLYQQKIIRSLEDNLKFGK</sequence>
<proteinExistence type="predicted"/>
<dbReference type="Proteomes" id="UP000837932">
    <property type="component" value="Unassembled WGS sequence"/>
</dbReference>
<accession>A0ABN8ENY3</accession>
<keyword evidence="2" id="KW-1185">Reference proteome</keyword>
<name>A0ABN8ENY3_9BACT</name>
<organism evidence="1 2">
    <name type="scientific">Emticicia aquatica</name>
    <dbReference type="NCBI Taxonomy" id="1681835"/>
    <lineage>
        <taxon>Bacteria</taxon>
        <taxon>Pseudomonadati</taxon>
        <taxon>Bacteroidota</taxon>
        <taxon>Cytophagia</taxon>
        <taxon>Cytophagales</taxon>
        <taxon>Leadbetterellaceae</taxon>
        <taxon>Emticicia</taxon>
    </lineage>
</organism>
<dbReference type="EMBL" id="CAKLPY010000001">
    <property type="protein sequence ID" value="CAH0994585.1"/>
    <property type="molecule type" value="Genomic_DNA"/>
</dbReference>
<evidence type="ECO:0000313" key="2">
    <source>
        <dbReference type="Proteomes" id="UP000837932"/>
    </source>
</evidence>
<gene>
    <name evidence="1" type="ORF">EMA8858_00695</name>
</gene>
<reference evidence="1" key="1">
    <citation type="submission" date="2021-12" db="EMBL/GenBank/DDBJ databases">
        <authorList>
            <person name="Rodrigo-Torres L."/>
            <person name="Arahal R. D."/>
            <person name="Lucena T."/>
        </authorList>
    </citation>
    <scope>NUCLEOTIDE SEQUENCE</scope>
    <source>
        <strain evidence="1">CECT 8858</strain>
    </source>
</reference>
<comment type="caution">
    <text evidence="1">The sequence shown here is derived from an EMBL/GenBank/DDBJ whole genome shotgun (WGS) entry which is preliminary data.</text>
</comment>